<name>A0ABR8Y5F7_9BACT</name>
<evidence type="ECO:0000259" key="19">
    <source>
        <dbReference type="Pfam" id="PF13807"/>
    </source>
</evidence>
<feature type="transmembrane region" description="Helical" evidence="16">
    <location>
        <begin position="508"/>
        <end position="527"/>
    </location>
</feature>
<dbReference type="Pfam" id="PF13614">
    <property type="entry name" value="AAA_31"/>
    <property type="match status" value="1"/>
</dbReference>
<evidence type="ECO:0000256" key="8">
    <source>
        <dbReference type="ARBA" id="ARBA00022692"/>
    </source>
</evidence>
<evidence type="ECO:0000259" key="17">
    <source>
        <dbReference type="Pfam" id="PF02706"/>
    </source>
</evidence>
<dbReference type="InterPro" id="IPR027417">
    <property type="entry name" value="P-loop_NTPase"/>
</dbReference>
<keyword evidence="10" id="KW-0418">Kinase</keyword>
<protein>
    <recommendedName>
        <fullName evidence="4">non-specific protein-tyrosine kinase</fullName>
        <ecNumber evidence="4">2.7.10.2</ecNumber>
    </recommendedName>
</protein>
<evidence type="ECO:0000256" key="3">
    <source>
        <dbReference type="ARBA" id="ARBA00008883"/>
    </source>
</evidence>
<dbReference type="InterPro" id="IPR025669">
    <property type="entry name" value="AAA_dom"/>
</dbReference>
<dbReference type="CDD" id="cd05387">
    <property type="entry name" value="BY-kinase"/>
    <property type="match status" value="1"/>
</dbReference>
<evidence type="ECO:0000256" key="11">
    <source>
        <dbReference type="ARBA" id="ARBA00022840"/>
    </source>
</evidence>
<dbReference type="EC" id="2.7.10.2" evidence="4"/>
<accession>A0ABR8Y5F7</accession>
<evidence type="ECO:0000256" key="14">
    <source>
        <dbReference type="ARBA" id="ARBA00023137"/>
    </source>
</evidence>
<dbReference type="InterPro" id="IPR005702">
    <property type="entry name" value="Wzc-like_C"/>
</dbReference>
<dbReference type="Proteomes" id="UP000620874">
    <property type="component" value="Unassembled WGS sequence"/>
</dbReference>
<evidence type="ECO:0000256" key="13">
    <source>
        <dbReference type="ARBA" id="ARBA00023136"/>
    </source>
</evidence>
<evidence type="ECO:0000313" key="21">
    <source>
        <dbReference type="Proteomes" id="UP000620874"/>
    </source>
</evidence>
<organism evidence="20 21">
    <name type="scientific">Phocaeicola intestinalis</name>
    <dbReference type="NCBI Taxonomy" id="2762212"/>
    <lineage>
        <taxon>Bacteria</taxon>
        <taxon>Pseudomonadati</taxon>
        <taxon>Bacteroidota</taxon>
        <taxon>Bacteroidia</taxon>
        <taxon>Bacteroidales</taxon>
        <taxon>Bacteroidaceae</taxon>
        <taxon>Phocaeicola</taxon>
    </lineage>
</organism>
<evidence type="ECO:0000256" key="9">
    <source>
        <dbReference type="ARBA" id="ARBA00022741"/>
    </source>
</evidence>
<comment type="caution">
    <text evidence="20">The sequence shown here is derived from an EMBL/GenBank/DDBJ whole genome shotgun (WGS) entry which is preliminary data.</text>
</comment>
<evidence type="ECO:0000256" key="5">
    <source>
        <dbReference type="ARBA" id="ARBA00022475"/>
    </source>
</evidence>
<proteinExistence type="inferred from homology"/>
<keyword evidence="7 20" id="KW-0808">Transferase</keyword>
<feature type="domain" description="AAA" evidence="18">
    <location>
        <begin position="594"/>
        <end position="725"/>
    </location>
</feature>
<dbReference type="InterPro" id="IPR003856">
    <property type="entry name" value="LPS_length_determ_N"/>
</dbReference>
<dbReference type="PANTHER" id="PTHR32309">
    <property type="entry name" value="TYROSINE-PROTEIN KINASE"/>
    <property type="match status" value="1"/>
</dbReference>
<dbReference type="SUPFAM" id="SSF52540">
    <property type="entry name" value="P-loop containing nucleoside triphosphate hydrolases"/>
    <property type="match status" value="1"/>
</dbReference>
<comment type="subcellular location">
    <subcellularLocation>
        <location evidence="1">Cell inner membrane</location>
        <topology evidence="1">Multi-pass membrane protein</topology>
    </subcellularLocation>
</comment>
<comment type="catalytic activity">
    <reaction evidence="15">
        <text>L-tyrosyl-[protein] + ATP = O-phospho-L-tyrosyl-[protein] + ADP + H(+)</text>
        <dbReference type="Rhea" id="RHEA:10596"/>
        <dbReference type="Rhea" id="RHEA-COMP:10136"/>
        <dbReference type="Rhea" id="RHEA-COMP:20101"/>
        <dbReference type="ChEBI" id="CHEBI:15378"/>
        <dbReference type="ChEBI" id="CHEBI:30616"/>
        <dbReference type="ChEBI" id="CHEBI:46858"/>
        <dbReference type="ChEBI" id="CHEBI:61978"/>
        <dbReference type="ChEBI" id="CHEBI:456216"/>
        <dbReference type="EC" id="2.7.10.2"/>
    </reaction>
</comment>
<dbReference type="Pfam" id="PF02706">
    <property type="entry name" value="Wzz"/>
    <property type="match status" value="1"/>
</dbReference>
<evidence type="ECO:0000256" key="1">
    <source>
        <dbReference type="ARBA" id="ARBA00004429"/>
    </source>
</evidence>
<gene>
    <name evidence="20" type="ORF">H9625_03070</name>
</gene>
<feature type="transmembrane region" description="Helical" evidence="16">
    <location>
        <begin position="28"/>
        <end position="47"/>
    </location>
</feature>
<dbReference type="GO" id="GO:0004715">
    <property type="term" value="F:non-membrane spanning protein tyrosine kinase activity"/>
    <property type="evidence" value="ECO:0007669"/>
    <property type="project" value="UniProtKB-EC"/>
</dbReference>
<keyword evidence="9" id="KW-0547">Nucleotide-binding</keyword>
<comment type="similarity">
    <text evidence="3">Belongs to the etk/wzc family.</text>
</comment>
<keyword evidence="6" id="KW-0997">Cell inner membrane</keyword>
<keyword evidence="21" id="KW-1185">Reference proteome</keyword>
<evidence type="ECO:0000256" key="7">
    <source>
        <dbReference type="ARBA" id="ARBA00022679"/>
    </source>
</evidence>
<dbReference type="InterPro" id="IPR032807">
    <property type="entry name" value="GNVR"/>
</dbReference>
<evidence type="ECO:0000313" key="20">
    <source>
        <dbReference type="EMBL" id="MBD8039442.1"/>
    </source>
</evidence>
<evidence type="ECO:0000256" key="16">
    <source>
        <dbReference type="SAM" id="Phobius"/>
    </source>
</evidence>
<keyword evidence="12 16" id="KW-1133">Transmembrane helix</keyword>
<comment type="similarity">
    <text evidence="2">Belongs to the CpsD/CapB family.</text>
</comment>
<feature type="domain" description="Tyrosine-protein kinase G-rich" evidence="19">
    <location>
        <begin position="451"/>
        <end position="530"/>
    </location>
</feature>
<evidence type="ECO:0000256" key="2">
    <source>
        <dbReference type="ARBA" id="ARBA00007316"/>
    </source>
</evidence>
<dbReference type="RefSeq" id="WP_191762969.1">
    <property type="nucleotide sequence ID" value="NZ_JACSPP010000005.1"/>
</dbReference>
<dbReference type="InterPro" id="IPR050445">
    <property type="entry name" value="Bact_polysacc_biosynth/exp"/>
</dbReference>
<reference evidence="20 21" key="1">
    <citation type="submission" date="2020-08" db="EMBL/GenBank/DDBJ databases">
        <title>A Genomic Blueprint of the Chicken Gut Microbiome.</title>
        <authorList>
            <person name="Gilroy R."/>
            <person name="Ravi A."/>
            <person name="Getino M."/>
            <person name="Pursley I."/>
            <person name="Horton D.L."/>
            <person name="Alikhan N.-F."/>
            <person name="Baker D."/>
            <person name="Gharbi K."/>
            <person name="Hall N."/>
            <person name="Watson M."/>
            <person name="Adriaenssens E.M."/>
            <person name="Foster-Nyarko E."/>
            <person name="Jarju S."/>
            <person name="Secka A."/>
            <person name="Antonio M."/>
            <person name="Oren A."/>
            <person name="Chaudhuri R."/>
            <person name="La Ragione R.M."/>
            <person name="Hildebrand F."/>
            <person name="Pallen M.J."/>
        </authorList>
    </citation>
    <scope>NUCLEOTIDE SEQUENCE [LARGE SCALE GENOMIC DNA]</scope>
    <source>
        <strain evidence="20 21">Sa1CVN1</strain>
    </source>
</reference>
<evidence type="ECO:0000256" key="4">
    <source>
        <dbReference type="ARBA" id="ARBA00011903"/>
    </source>
</evidence>
<keyword evidence="11" id="KW-0067">ATP-binding</keyword>
<dbReference type="PANTHER" id="PTHR32309:SF13">
    <property type="entry name" value="FERRIC ENTEROBACTIN TRANSPORT PROTEIN FEPE"/>
    <property type="match status" value="1"/>
</dbReference>
<evidence type="ECO:0000259" key="18">
    <source>
        <dbReference type="Pfam" id="PF13614"/>
    </source>
</evidence>
<evidence type="ECO:0000256" key="12">
    <source>
        <dbReference type="ARBA" id="ARBA00022989"/>
    </source>
</evidence>
<keyword evidence="8 16" id="KW-0812">Transmembrane</keyword>
<evidence type="ECO:0000256" key="10">
    <source>
        <dbReference type="ARBA" id="ARBA00022777"/>
    </source>
</evidence>
<keyword evidence="13 16" id="KW-0472">Membrane</keyword>
<feature type="domain" description="Polysaccharide chain length determinant N-terminal" evidence="17">
    <location>
        <begin position="15"/>
        <end position="112"/>
    </location>
</feature>
<dbReference type="NCBIfam" id="TIGR01007">
    <property type="entry name" value="eps_fam"/>
    <property type="match status" value="1"/>
</dbReference>
<keyword evidence="14" id="KW-0829">Tyrosine-protein kinase</keyword>
<dbReference type="Gene3D" id="3.40.50.300">
    <property type="entry name" value="P-loop containing nucleotide triphosphate hydrolases"/>
    <property type="match status" value="1"/>
</dbReference>
<dbReference type="Pfam" id="PF13807">
    <property type="entry name" value="GNVR"/>
    <property type="match status" value="1"/>
</dbReference>
<sequence length="813" mass="91158">MEEQNINEQNNEENAINLYAIFFKYLAYWPWFVISVIVCLILAFLYLRYQAPVYNVTAAVLIKEEEQKGSTSATSPLAAIQDLGMFSMTNNFDNEVEILHSRTLIKKAVNELRLYISIAEDRMSGYNIPLYKTSPVNVFMTPEEADKLEAPVKLKMKYTLDGKLNVEAEYTLEEEEEEISKTFDKLPAVLPTPVGVVNFVKNDSLPEPMEEDMRLVAYINAPTSTANGYMENLTVEATSKTTTIAQIGIQNTDKQRAVDFINCLVAFYNRDANDEKNEVAQKTAEFIEERIGIINRELGTAETELADFKQRSGLTDLTSDAQLALEESSKYGQQRVENATQIQLVEFLKNYINDPQNNGEVIPSNVGLQDQNLSSVIDQYNTMIIERNRLLRTSSESNPAVINMNAGIEAMRHSVQTTVESVLKGLNIAKIDIDRQARKFEGRISNAPLQEKEFLSIARQQEIKAALYTMLLQKREENAITLAATANNGRIIEDALADKDPVSPKKKIIALAALILGLGIPVGIIYLRDMLKYKIENREDVEHLTDIPIIAELPRCKKPEKGAIVVRENKNDIMEETFRGLRTNLLFMLPKDKKVILFSSTQPGEGKSFVAGNTAVSLAFLGKKTIIVGMDIRKPGLNKVFNLSRRAEGITNYLADPNHVNIFDMIQHSDISENLDILPGGPVPPNPTELVARDVLDRAIEQLKQRYDYIILDTAPIAMVTDTAIIGRVADMCVYVCRADVTPKAGYRYINVLRDGKKFPVLATVINDIDMSKRKNSYGYGYGAKYGYGGKAYGYGYGYGYGYSEAQKQKSNK</sequence>
<evidence type="ECO:0000256" key="15">
    <source>
        <dbReference type="ARBA" id="ARBA00051245"/>
    </source>
</evidence>
<evidence type="ECO:0000256" key="6">
    <source>
        <dbReference type="ARBA" id="ARBA00022519"/>
    </source>
</evidence>
<keyword evidence="5" id="KW-1003">Cell membrane</keyword>
<dbReference type="EMBL" id="JACSPP010000005">
    <property type="protein sequence ID" value="MBD8039442.1"/>
    <property type="molecule type" value="Genomic_DNA"/>
</dbReference>